<evidence type="ECO:0000313" key="5">
    <source>
        <dbReference type="EMBL" id="GGZ33280.1"/>
    </source>
</evidence>
<feature type="domain" description="Beta-ketoacyl-[acyl-carrier-protein] synthase III N-terminal" evidence="4">
    <location>
        <begin position="98"/>
        <end position="172"/>
    </location>
</feature>
<keyword evidence="2" id="KW-0012">Acyltransferase</keyword>
<dbReference type="InterPro" id="IPR013747">
    <property type="entry name" value="ACP_syn_III_C"/>
</dbReference>
<dbReference type="PANTHER" id="PTHR34069">
    <property type="entry name" value="3-OXOACYL-[ACYL-CARRIER-PROTEIN] SYNTHASE 3"/>
    <property type="match status" value="1"/>
</dbReference>
<dbReference type="Proteomes" id="UP000662572">
    <property type="component" value="Unassembled WGS sequence"/>
</dbReference>
<dbReference type="InterPro" id="IPR016039">
    <property type="entry name" value="Thiolase-like"/>
</dbReference>
<dbReference type="InterPro" id="IPR013751">
    <property type="entry name" value="ACP_syn_III_N"/>
</dbReference>
<sequence>MAVPETLRLSEDLDALIGRPAGWLYRRSGVYGRYVCDKEDQIDLAVSAARAALNEARLSPNDVEFILFAAAVPYQSIPSTAPLIQARLGITDGSCMAFDINSTCLSFVTALDIASRMVGNKVALVVASEVASRALPWAQDPATAALFGDGAAAVVITGQGDGRLLASRMETYPSGYDACSLGAGGTRYDYHTDREAFDRHSRFHMEGDALFKLTLRHFEPFLDRLLDQAGWQRDDVELIVPHQASPGALAHLTRRCGFSADIVMNIVRDYGNQIAASIPTALHLARQRHPAGLRTLILGTSAGMSLGGLAMIL</sequence>
<reference evidence="5" key="2">
    <citation type="submission" date="2020-09" db="EMBL/GenBank/DDBJ databases">
        <authorList>
            <person name="Sun Q."/>
            <person name="Kim S."/>
        </authorList>
    </citation>
    <scope>NUCLEOTIDE SEQUENCE</scope>
    <source>
        <strain evidence="5">KCTC 32296</strain>
    </source>
</reference>
<dbReference type="CDD" id="cd00830">
    <property type="entry name" value="KAS_III"/>
    <property type="match status" value="1"/>
</dbReference>
<organism evidence="5 6">
    <name type="scientific">Asticcacaulis endophyticus</name>
    <dbReference type="NCBI Taxonomy" id="1395890"/>
    <lineage>
        <taxon>Bacteria</taxon>
        <taxon>Pseudomonadati</taxon>
        <taxon>Pseudomonadota</taxon>
        <taxon>Alphaproteobacteria</taxon>
        <taxon>Caulobacterales</taxon>
        <taxon>Caulobacteraceae</taxon>
        <taxon>Asticcacaulis</taxon>
    </lineage>
</organism>
<dbReference type="AlphaFoldDB" id="A0A918Q748"/>
<dbReference type="Pfam" id="PF08545">
    <property type="entry name" value="ACP_syn_III"/>
    <property type="match status" value="1"/>
</dbReference>
<dbReference type="GO" id="GO:0044550">
    <property type="term" value="P:secondary metabolite biosynthetic process"/>
    <property type="evidence" value="ECO:0007669"/>
    <property type="project" value="TreeGrafter"/>
</dbReference>
<dbReference type="PANTHER" id="PTHR34069:SF2">
    <property type="entry name" value="BETA-KETOACYL-[ACYL-CARRIER-PROTEIN] SYNTHASE III"/>
    <property type="match status" value="1"/>
</dbReference>
<keyword evidence="6" id="KW-1185">Reference proteome</keyword>
<proteinExistence type="predicted"/>
<dbReference type="Gene3D" id="3.40.47.10">
    <property type="match status" value="1"/>
</dbReference>
<evidence type="ECO:0000259" key="3">
    <source>
        <dbReference type="Pfam" id="PF08541"/>
    </source>
</evidence>
<evidence type="ECO:0000259" key="4">
    <source>
        <dbReference type="Pfam" id="PF08545"/>
    </source>
</evidence>
<dbReference type="GO" id="GO:0004315">
    <property type="term" value="F:3-oxoacyl-[acyl-carrier-protein] synthase activity"/>
    <property type="evidence" value="ECO:0007669"/>
    <property type="project" value="InterPro"/>
</dbReference>
<evidence type="ECO:0000313" key="6">
    <source>
        <dbReference type="Proteomes" id="UP000662572"/>
    </source>
</evidence>
<dbReference type="Pfam" id="PF08541">
    <property type="entry name" value="ACP_syn_III_C"/>
    <property type="match status" value="1"/>
</dbReference>
<protein>
    <submittedName>
        <fullName evidence="5">3-oxoacyl-ACP synthase</fullName>
    </submittedName>
</protein>
<dbReference type="RefSeq" id="WP_189486263.1">
    <property type="nucleotide sequence ID" value="NZ_BMZB01000002.1"/>
</dbReference>
<name>A0A918Q748_9CAUL</name>
<keyword evidence="1" id="KW-0808">Transferase</keyword>
<accession>A0A918Q748</accession>
<feature type="domain" description="Beta-ketoacyl-[acyl-carrier-protein] synthase III C-terminal" evidence="3">
    <location>
        <begin position="226"/>
        <end position="310"/>
    </location>
</feature>
<dbReference type="EMBL" id="BMZB01000002">
    <property type="protein sequence ID" value="GGZ33280.1"/>
    <property type="molecule type" value="Genomic_DNA"/>
</dbReference>
<evidence type="ECO:0000256" key="1">
    <source>
        <dbReference type="ARBA" id="ARBA00022679"/>
    </source>
</evidence>
<dbReference type="SUPFAM" id="SSF53901">
    <property type="entry name" value="Thiolase-like"/>
    <property type="match status" value="1"/>
</dbReference>
<dbReference type="GO" id="GO:0006633">
    <property type="term" value="P:fatty acid biosynthetic process"/>
    <property type="evidence" value="ECO:0007669"/>
    <property type="project" value="InterPro"/>
</dbReference>
<evidence type="ECO:0000256" key="2">
    <source>
        <dbReference type="ARBA" id="ARBA00023315"/>
    </source>
</evidence>
<gene>
    <name evidence="5" type="primary">fabH</name>
    <name evidence="5" type="ORF">GCM10011273_19480</name>
</gene>
<comment type="caution">
    <text evidence="5">The sequence shown here is derived from an EMBL/GenBank/DDBJ whole genome shotgun (WGS) entry which is preliminary data.</text>
</comment>
<reference evidence="5" key="1">
    <citation type="journal article" date="2014" name="Int. J. Syst. Evol. Microbiol.">
        <title>Complete genome sequence of Corynebacterium casei LMG S-19264T (=DSM 44701T), isolated from a smear-ripened cheese.</title>
        <authorList>
            <consortium name="US DOE Joint Genome Institute (JGI-PGF)"/>
            <person name="Walter F."/>
            <person name="Albersmeier A."/>
            <person name="Kalinowski J."/>
            <person name="Ruckert C."/>
        </authorList>
    </citation>
    <scope>NUCLEOTIDE SEQUENCE</scope>
    <source>
        <strain evidence="5">KCTC 32296</strain>
    </source>
</reference>